<evidence type="ECO:0000256" key="1">
    <source>
        <dbReference type="SAM" id="MobiDB-lite"/>
    </source>
</evidence>
<dbReference type="Proteomes" id="UP001222325">
    <property type="component" value="Unassembled WGS sequence"/>
</dbReference>
<keyword evidence="3" id="KW-1185">Reference proteome</keyword>
<organism evidence="2 3">
    <name type="scientific">Mycena belliarum</name>
    <dbReference type="NCBI Taxonomy" id="1033014"/>
    <lineage>
        <taxon>Eukaryota</taxon>
        <taxon>Fungi</taxon>
        <taxon>Dikarya</taxon>
        <taxon>Basidiomycota</taxon>
        <taxon>Agaricomycotina</taxon>
        <taxon>Agaricomycetes</taxon>
        <taxon>Agaricomycetidae</taxon>
        <taxon>Agaricales</taxon>
        <taxon>Marasmiineae</taxon>
        <taxon>Mycenaceae</taxon>
        <taxon>Mycena</taxon>
    </lineage>
</organism>
<sequence>MFPTSVARSRFQGRRVLRSFRANKDFYKGNRQAALPGGHRTGAPGVHVNHRPGYLLLEDKVRVFVAPPIQDIINCPLKPYVSRRVRIPESQKNGIFRGMPDSGLTPAHFLSAARKYTLEEARMKSAAGQVPRAAEAEQPADAAA</sequence>
<gene>
    <name evidence="2" type="ORF">B0H15DRAFT_883869</name>
</gene>
<dbReference type="Pfam" id="PF09809">
    <property type="entry name" value="MRP-L27"/>
    <property type="match status" value="1"/>
</dbReference>
<evidence type="ECO:0008006" key="4">
    <source>
        <dbReference type="Google" id="ProtNLM"/>
    </source>
</evidence>
<proteinExistence type="predicted"/>
<protein>
    <recommendedName>
        <fullName evidence="4">Mitochondrial ribosomal protein L27</fullName>
    </recommendedName>
</protein>
<name>A0AAD6UAR7_9AGAR</name>
<dbReference type="GO" id="GO:0005762">
    <property type="term" value="C:mitochondrial large ribosomal subunit"/>
    <property type="evidence" value="ECO:0007669"/>
    <property type="project" value="InterPro"/>
</dbReference>
<comment type="caution">
    <text evidence="2">The sequence shown here is derived from an EMBL/GenBank/DDBJ whole genome shotgun (WGS) entry which is preliminary data.</text>
</comment>
<dbReference type="GO" id="GO:0003735">
    <property type="term" value="F:structural constituent of ribosome"/>
    <property type="evidence" value="ECO:0007669"/>
    <property type="project" value="InterPro"/>
</dbReference>
<accession>A0AAD6UAR7</accession>
<dbReference type="EMBL" id="JARJCN010000020">
    <property type="protein sequence ID" value="KAJ7091482.1"/>
    <property type="molecule type" value="Genomic_DNA"/>
</dbReference>
<dbReference type="AlphaFoldDB" id="A0AAD6UAR7"/>
<dbReference type="InterPro" id="IPR019189">
    <property type="entry name" value="Ribosomal_mL41"/>
</dbReference>
<evidence type="ECO:0000313" key="2">
    <source>
        <dbReference type="EMBL" id="KAJ7091482.1"/>
    </source>
</evidence>
<reference evidence="2" key="1">
    <citation type="submission" date="2023-03" db="EMBL/GenBank/DDBJ databases">
        <title>Massive genome expansion in bonnet fungi (Mycena s.s.) driven by repeated elements and novel gene families across ecological guilds.</title>
        <authorList>
            <consortium name="Lawrence Berkeley National Laboratory"/>
            <person name="Harder C.B."/>
            <person name="Miyauchi S."/>
            <person name="Viragh M."/>
            <person name="Kuo A."/>
            <person name="Thoen E."/>
            <person name="Andreopoulos B."/>
            <person name="Lu D."/>
            <person name="Skrede I."/>
            <person name="Drula E."/>
            <person name="Henrissat B."/>
            <person name="Morin E."/>
            <person name="Kohler A."/>
            <person name="Barry K."/>
            <person name="LaButti K."/>
            <person name="Morin E."/>
            <person name="Salamov A."/>
            <person name="Lipzen A."/>
            <person name="Mereny Z."/>
            <person name="Hegedus B."/>
            <person name="Baldrian P."/>
            <person name="Stursova M."/>
            <person name="Weitz H."/>
            <person name="Taylor A."/>
            <person name="Grigoriev I.V."/>
            <person name="Nagy L.G."/>
            <person name="Martin F."/>
            <person name="Kauserud H."/>
        </authorList>
    </citation>
    <scope>NUCLEOTIDE SEQUENCE</scope>
    <source>
        <strain evidence="2">CBHHK173m</strain>
    </source>
</reference>
<feature type="region of interest" description="Disordered" evidence="1">
    <location>
        <begin position="125"/>
        <end position="144"/>
    </location>
</feature>
<evidence type="ECO:0000313" key="3">
    <source>
        <dbReference type="Proteomes" id="UP001222325"/>
    </source>
</evidence>